<protein>
    <recommendedName>
        <fullName evidence="8">Ribosome small subunit-dependent GTPase A</fullName>
    </recommendedName>
</protein>
<gene>
    <name evidence="6" type="ORF">MSEO_00050</name>
</gene>
<evidence type="ECO:0000259" key="5">
    <source>
        <dbReference type="PROSITE" id="PS51721"/>
    </source>
</evidence>
<dbReference type="PROSITE" id="PS51721">
    <property type="entry name" value="G_CP"/>
    <property type="match status" value="1"/>
</dbReference>
<dbReference type="CDD" id="cd01854">
    <property type="entry name" value="YjeQ_EngC"/>
    <property type="match status" value="1"/>
</dbReference>
<evidence type="ECO:0000256" key="1">
    <source>
        <dbReference type="ARBA" id="ARBA00022741"/>
    </source>
</evidence>
<proteinExistence type="predicted"/>
<dbReference type="SUPFAM" id="SSF52540">
    <property type="entry name" value="P-loop containing nucleoside triphosphate hydrolases"/>
    <property type="match status" value="1"/>
</dbReference>
<organism evidence="6 7">
    <name type="scientific">Mycobacterium seoulense</name>
    <dbReference type="NCBI Taxonomy" id="386911"/>
    <lineage>
        <taxon>Bacteria</taxon>
        <taxon>Bacillati</taxon>
        <taxon>Actinomycetota</taxon>
        <taxon>Actinomycetes</taxon>
        <taxon>Mycobacteriales</taxon>
        <taxon>Mycobacteriaceae</taxon>
        <taxon>Mycobacterium</taxon>
    </lineage>
</organism>
<dbReference type="PANTHER" id="PTHR32120">
    <property type="entry name" value="SMALL RIBOSOMAL SUBUNIT BIOGENESIS GTPASE RSGA"/>
    <property type="match status" value="1"/>
</dbReference>
<dbReference type="PROSITE" id="PS50936">
    <property type="entry name" value="ENGC_GTPASE"/>
    <property type="match status" value="1"/>
</dbReference>
<evidence type="ECO:0000313" key="7">
    <source>
        <dbReference type="Proteomes" id="UP000466632"/>
    </source>
</evidence>
<evidence type="ECO:0000259" key="4">
    <source>
        <dbReference type="PROSITE" id="PS50936"/>
    </source>
</evidence>
<dbReference type="InterPro" id="IPR030378">
    <property type="entry name" value="G_CP_dom"/>
</dbReference>
<feature type="domain" description="EngC GTPase" evidence="4">
    <location>
        <begin position="118"/>
        <end position="259"/>
    </location>
</feature>
<sequence length="421" mass="44473">MRPGDYDESDVRVRSGRGSRPRTKTRPEHADAEPAMVISVDRGRWGCVLGGDPDRRVTAMRARELGRTPIVVGDEVDIVGDLSGRLDTLARIVRRGERRTVLRHTADDTDPTERVVVANADQLLIVVALADPPPRTGLVDRALIAAFAGGLTPILCLTKTDLAPPEPFAAQFVDLDLTVVVAGRDDPLLAVADLLAGKITVLLGHSGVGKSTLVNRLVPEAERAVGEVTDIGRGRHTSTQSVALPLATSGWVVDTPGIRSFGLAHIQPDDVLMAFSDLAEAIENCPRGCGHMGPPADPECALDTLSGPPPAAWGPRAGCWPRSTRLSQPHAQLVGRNQMPFGATVSTPASAPHPDASGAGGCAPAGGADPLEHRPHHRHEVDAGLGEHIFLAAALPGLVVRPALQAPARQARTAAPRWRPW</sequence>
<dbReference type="Gene3D" id="3.40.50.300">
    <property type="entry name" value="P-loop containing nucleotide triphosphate hydrolases"/>
    <property type="match status" value="1"/>
</dbReference>
<dbReference type="InterPro" id="IPR027417">
    <property type="entry name" value="P-loop_NTPase"/>
</dbReference>
<dbReference type="Proteomes" id="UP000466632">
    <property type="component" value="Chromosome"/>
</dbReference>
<name>A0A7I7NS51_9MYCO</name>
<dbReference type="Pfam" id="PF03193">
    <property type="entry name" value="RsgA_GTPase"/>
    <property type="match status" value="1"/>
</dbReference>
<evidence type="ECO:0000256" key="2">
    <source>
        <dbReference type="ARBA" id="ARBA00023134"/>
    </source>
</evidence>
<dbReference type="NCBIfam" id="TIGR00157">
    <property type="entry name" value="ribosome small subunit-dependent GTPase A"/>
    <property type="match status" value="1"/>
</dbReference>
<keyword evidence="7" id="KW-1185">Reference proteome</keyword>
<dbReference type="EMBL" id="AP022582">
    <property type="protein sequence ID" value="BBX99505.1"/>
    <property type="molecule type" value="Genomic_DNA"/>
</dbReference>
<evidence type="ECO:0008006" key="8">
    <source>
        <dbReference type="Google" id="ProtNLM"/>
    </source>
</evidence>
<feature type="compositionally biased region" description="Basic residues" evidence="3">
    <location>
        <begin position="14"/>
        <end position="24"/>
    </location>
</feature>
<reference evidence="6 7" key="1">
    <citation type="journal article" date="2019" name="Emerg. Microbes Infect.">
        <title>Comprehensive subspecies identification of 175 nontuberculous mycobacteria species based on 7547 genomic profiles.</title>
        <authorList>
            <person name="Matsumoto Y."/>
            <person name="Kinjo T."/>
            <person name="Motooka D."/>
            <person name="Nabeya D."/>
            <person name="Jung N."/>
            <person name="Uechi K."/>
            <person name="Horii T."/>
            <person name="Iida T."/>
            <person name="Fujita J."/>
            <person name="Nakamura S."/>
        </authorList>
    </citation>
    <scope>NUCLEOTIDE SEQUENCE [LARGE SCALE GENOMIC DNA]</scope>
    <source>
        <strain evidence="6 7">JCM 16018</strain>
    </source>
</reference>
<dbReference type="GO" id="GO:0005525">
    <property type="term" value="F:GTP binding"/>
    <property type="evidence" value="ECO:0007669"/>
    <property type="project" value="UniProtKB-KW"/>
</dbReference>
<keyword evidence="1" id="KW-0547">Nucleotide-binding</keyword>
<dbReference type="InterPro" id="IPR004881">
    <property type="entry name" value="Ribosome_biogen_GTPase_RsgA"/>
</dbReference>
<feature type="region of interest" description="Disordered" evidence="3">
    <location>
        <begin position="1"/>
        <end position="33"/>
    </location>
</feature>
<evidence type="ECO:0000313" key="6">
    <source>
        <dbReference type="EMBL" id="BBX99505.1"/>
    </source>
</evidence>
<accession>A0A7I7NS51</accession>
<dbReference type="PANTHER" id="PTHR32120:SF11">
    <property type="entry name" value="SMALL RIBOSOMAL SUBUNIT BIOGENESIS GTPASE RSGA 1, MITOCHONDRIAL-RELATED"/>
    <property type="match status" value="1"/>
</dbReference>
<evidence type="ECO:0000256" key="3">
    <source>
        <dbReference type="SAM" id="MobiDB-lite"/>
    </source>
</evidence>
<dbReference type="AlphaFoldDB" id="A0A7I7NS51"/>
<dbReference type="KEGG" id="mseo:MSEO_00050"/>
<feature type="region of interest" description="Disordered" evidence="3">
    <location>
        <begin position="343"/>
        <end position="375"/>
    </location>
</feature>
<feature type="domain" description="CP-type G" evidence="5">
    <location>
        <begin position="109"/>
        <end position="261"/>
    </location>
</feature>
<dbReference type="InterPro" id="IPR010914">
    <property type="entry name" value="RsgA_GTPase_dom"/>
</dbReference>
<dbReference type="GO" id="GO:0003924">
    <property type="term" value="F:GTPase activity"/>
    <property type="evidence" value="ECO:0007669"/>
    <property type="project" value="InterPro"/>
</dbReference>
<keyword evidence="2" id="KW-0342">GTP-binding</keyword>